<sequence>MYARGPSPGICGRDLPRDRAHSILAIDRRVAARGHGFLAPVRRPSYRQSVRREMDWRDWMLVLVAIFMPPVTVGVKRGAWSRPFLASMALYVVGFLPCLVHALYVVYQSSYDIELKPLRAGIAGEAGYDATGMRAGGVRRDPESVHRDL</sequence>
<dbReference type="STRING" id="284811.Q751U9"/>
<dbReference type="InParanoid" id="Q751U9"/>
<dbReference type="Pfam" id="PF01679">
    <property type="entry name" value="Pmp3"/>
    <property type="match status" value="1"/>
</dbReference>
<dbReference type="HOGENOM" id="CLU_1749183_0_0_1"/>
<feature type="transmembrane region" description="Helical" evidence="6">
    <location>
        <begin position="59"/>
        <end position="79"/>
    </location>
</feature>
<evidence type="ECO:0000256" key="1">
    <source>
        <dbReference type="ARBA" id="ARBA00004370"/>
    </source>
</evidence>
<evidence type="ECO:0000256" key="3">
    <source>
        <dbReference type="ARBA" id="ARBA00022692"/>
    </source>
</evidence>
<organism evidence="7 8">
    <name type="scientific">Eremothecium gossypii (strain ATCC 10895 / CBS 109.51 / FGSC 9923 / NRRL Y-1056)</name>
    <name type="common">Yeast</name>
    <name type="synonym">Ashbya gossypii</name>
    <dbReference type="NCBI Taxonomy" id="284811"/>
    <lineage>
        <taxon>Eukaryota</taxon>
        <taxon>Fungi</taxon>
        <taxon>Dikarya</taxon>
        <taxon>Ascomycota</taxon>
        <taxon>Saccharomycotina</taxon>
        <taxon>Saccharomycetes</taxon>
        <taxon>Saccharomycetales</taxon>
        <taxon>Saccharomycetaceae</taxon>
        <taxon>Eremothecium</taxon>
    </lineage>
</organism>
<dbReference type="KEGG" id="ago:AGOS_AFR726W"/>
<gene>
    <name evidence="7" type="ORF">AGOS_AFR726W</name>
</gene>
<dbReference type="AlphaFoldDB" id="Q751U9"/>
<comment type="similarity">
    <text evidence="2">Belongs to the UPF0057 (PMP3) family.</text>
</comment>
<dbReference type="EMBL" id="AE016819">
    <property type="protein sequence ID" value="AAS54098.1"/>
    <property type="molecule type" value="Genomic_DNA"/>
</dbReference>
<evidence type="ECO:0000256" key="5">
    <source>
        <dbReference type="ARBA" id="ARBA00023136"/>
    </source>
</evidence>
<reference evidence="7 8" key="1">
    <citation type="journal article" date="2004" name="Science">
        <title>The Ashbya gossypii genome as a tool for mapping the ancient Saccharomyces cerevisiae genome.</title>
        <authorList>
            <person name="Dietrich F.S."/>
            <person name="Voegeli S."/>
            <person name="Brachat S."/>
            <person name="Lerch A."/>
            <person name="Gates K."/>
            <person name="Steiner S."/>
            <person name="Mohr C."/>
            <person name="Pohlmann R."/>
            <person name="Luedi P."/>
            <person name="Choi S."/>
            <person name="Wing R.A."/>
            <person name="Flavier A."/>
            <person name="Gaffney T.D."/>
            <person name="Philippsen P."/>
        </authorList>
    </citation>
    <scope>NUCLEOTIDE SEQUENCE [LARGE SCALE GENOMIC DNA]</scope>
    <source>
        <strain evidence="8">ATCC 10895 / CBS 109.51 / FGSC 9923 / NRRL Y-1056</strain>
    </source>
</reference>
<dbReference type="OrthoDB" id="2802411at2759"/>
<keyword evidence="5 6" id="KW-0472">Membrane</keyword>
<keyword evidence="4 6" id="KW-1133">Transmembrane helix</keyword>
<protein>
    <submittedName>
        <fullName evidence="7">AFR726Wp</fullName>
    </submittedName>
</protein>
<dbReference type="RefSeq" id="NP_986274.1">
    <property type="nucleotide sequence ID" value="NM_212410.1"/>
</dbReference>
<keyword evidence="3 6" id="KW-0812">Transmembrane</keyword>
<comment type="subcellular location">
    <subcellularLocation>
        <location evidence="1">Membrane</location>
    </subcellularLocation>
</comment>
<proteinExistence type="inferred from homology"/>
<keyword evidence="8" id="KW-1185">Reference proteome</keyword>
<dbReference type="GeneID" id="4622564"/>
<evidence type="ECO:0000313" key="8">
    <source>
        <dbReference type="Proteomes" id="UP000000591"/>
    </source>
</evidence>
<evidence type="ECO:0000313" key="7">
    <source>
        <dbReference type="EMBL" id="AAS54098.1"/>
    </source>
</evidence>
<evidence type="ECO:0000256" key="2">
    <source>
        <dbReference type="ARBA" id="ARBA00009530"/>
    </source>
</evidence>
<accession>Q751U9</accession>
<dbReference type="Proteomes" id="UP000000591">
    <property type="component" value="Chromosome VI"/>
</dbReference>
<name>Q751U9_EREGS</name>
<dbReference type="eggNOG" id="KOG1773">
    <property type="taxonomic scope" value="Eukaryota"/>
</dbReference>
<reference evidence="8" key="2">
    <citation type="journal article" date="2013" name="G3 (Bethesda)">
        <title>Genomes of Ashbya fungi isolated from insects reveal four mating-type loci, numerous translocations, lack of transposons, and distinct gene duplications.</title>
        <authorList>
            <person name="Dietrich F.S."/>
            <person name="Voegeli S."/>
            <person name="Kuo S."/>
            <person name="Philippsen P."/>
        </authorList>
    </citation>
    <scope>GENOME REANNOTATION</scope>
    <source>
        <strain evidence="8">ATCC 10895 / CBS 109.51 / FGSC 9923 / NRRL Y-1056</strain>
    </source>
</reference>
<evidence type="ECO:0000256" key="4">
    <source>
        <dbReference type="ARBA" id="ARBA00022989"/>
    </source>
</evidence>
<dbReference type="GO" id="GO:0016020">
    <property type="term" value="C:membrane"/>
    <property type="evidence" value="ECO:0007669"/>
    <property type="project" value="UniProtKB-SubCell"/>
</dbReference>
<dbReference type="InterPro" id="IPR000612">
    <property type="entry name" value="PMP3"/>
</dbReference>
<evidence type="ECO:0000256" key="6">
    <source>
        <dbReference type="SAM" id="Phobius"/>
    </source>
</evidence>
<feature type="transmembrane region" description="Helical" evidence="6">
    <location>
        <begin position="85"/>
        <end position="107"/>
    </location>
</feature>